<dbReference type="PANTHER" id="PTHR30521">
    <property type="entry name" value="DEFERROCHELATASE/PEROXIDASE"/>
    <property type="match status" value="1"/>
</dbReference>
<dbReference type="HOGENOM" id="CLU_044178_1_0_11"/>
<feature type="domain" description="Dyp-type peroxidase N-terminal" evidence="8">
    <location>
        <begin position="5"/>
        <end position="133"/>
    </location>
</feature>
<dbReference type="KEGG" id="ksk:KSE_19230"/>
<gene>
    <name evidence="10" type="ordered locus">KSE_19230</name>
</gene>
<evidence type="ECO:0000256" key="4">
    <source>
        <dbReference type="ARBA" id="ARBA00023002"/>
    </source>
</evidence>
<dbReference type="Pfam" id="PF04261">
    <property type="entry name" value="Dyp_perox_N"/>
    <property type="match status" value="1"/>
</dbReference>
<evidence type="ECO:0000256" key="7">
    <source>
        <dbReference type="SAM" id="MobiDB-lite"/>
    </source>
</evidence>
<comment type="cofactor">
    <cofactor evidence="1">
        <name>heme b</name>
        <dbReference type="ChEBI" id="CHEBI:60344"/>
    </cofactor>
</comment>
<keyword evidence="4" id="KW-0560">Oxidoreductase</keyword>
<accession>E4N966</accession>
<feature type="region of interest" description="Disordered" evidence="7">
    <location>
        <begin position="299"/>
        <end position="351"/>
    </location>
</feature>
<evidence type="ECO:0000256" key="2">
    <source>
        <dbReference type="ARBA" id="ARBA00022559"/>
    </source>
</evidence>
<dbReference type="SUPFAM" id="SSF54909">
    <property type="entry name" value="Dimeric alpha+beta barrel"/>
    <property type="match status" value="1"/>
</dbReference>
<proteinExistence type="inferred from homology"/>
<evidence type="ECO:0000313" key="11">
    <source>
        <dbReference type="Proteomes" id="UP000007076"/>
    </source>
</evidence>
<name>E4N966_KITSK</name>
<keyword evidence="2" id="KW-0575">Peroxidase</keyword>
<evidence type="ECO:0000259" key="8">
    <source>
        <dbReference type="Pfam" id="PF04261"/>
    </source>
</evidence>
<sequence length="351" mass="37345">MPQPQPVLATLTGAAVFLVLAIEDGGEETVRDLLPDLGGLARTVGTRAPHERVSAVLGIGSDAWDRLFAGPRPARLHPFVELAGPRHLAPATPGDLLLHVRAERMDLCFELATLVSRRLGDRVTVLDETHGFRYFDCRDLIGFVDGTENPVGPDAADAVLIGDEDPAFAGGSYVIVQKYLHDMAGWNAIGTEQQERVIGRTKLDNVELDDAAKPADSHVALNTVTGPDGEDRDIWRLNMPFGSFAEGGECGTYFIGYARDPGVTEEMLRNMFLGRGPAAHDRLLDFSTPVTGTFFHVPSADFLNDPPPAPGAPAPPADTPPADTPSADAVPAPPVRDGSLGIGSLKRSPAP</sequence>
<organism evidence="10 11">
    <name type="scientific">Kitasatospora setae (strain ATCC 33774 / DSM 43861 / JCM 3304 / KCC A-0304 / NBRC 14216 / KM-6054)</name>
    <name type="common">Streptomyces setae</name>
    <dbReference type="NCBI Taxonomy" id="452652"/>
    <lineage>
        <taxon>Bacteria</taxon>
        <taxon>Bacillati</taxon>
        <taxon>Actinomycetota</taxon>
        <taxon>Actinomycetes</taxon>
        <taxon>Kitasatosporales</taxon>
        <taxon>Streptomycetaceae</taxon>
        <taxon>Kitasatospora</taxon>
    </lineage>
</organism>
<dbReference type="GO" id="GO:0004601">
    <property type="term" value="F:peroxidase activity"/>
    <property type="evidence" value="ECO:0007669"/>
    <property type="project" value="UniProtKB-KW"/>
</dbReference>
<evidence type="ECO:0000256" key="1">
    <source>
        <dbReference type="ARBA" id="ARBA00001970"/>
    </source>
</evidence>
<evidence type="ECO:0008006" key="12">
    <source>
        <dbReference type="Google" id="ProtNLM"/>
    </source>
</evidence>
<dbReference type="NCBIfam" id="TIGR01413">
    <property type="entry name" value="Dyp_perox_fam"/>
    <property type="match status" value="1"/>
</dbReference>
<evidence type="ECO:0000313" key="10">
    <source>
        <dbReference type="EMBL" id="BAJ27747.1"/>
    </source>
</evidence>
<protein>
    <recommendedName>
        <fullName evidence="12">Peroxidase</fullName>
    </recommendedName>
</protein>
<dbReference type="AlphaFoldDB" id="E4N966"/>
<dbReference type="RefSeq" id="WP_014135065.1">
    <property type="nucleotide sequence ID" value="NC_016109.1"/>
</dbReference>
<dbReference type="InterPro" id="IPR011008">
    <property type="entry name" value="Dimeric_a/b-barrel"/>
</dbReference>
<evidence type="ECO:0000256" key="6">
    <source>
        <dbReference type="ARBA" id="ARBA00025737"/>
    </source>
</evidence>
<dbReference type="Proteomes" id="UP000007076">
    <property type="component" value="Chromosome"/>
</dbReference>
<feature type="compositionally biased region" description="Pro residues" evidence="7">
    <location>
        <begin position="305"/>
        <end position="323"/>
    </location>
</feature>
<dbReference type="GO" id="GO:0046872">
    <property type="term" value="F:metal ion binding"/>
    <property type="evidence" value="ECO:0007669"/>
    <property type="project" value="UniProtKB-KW"/>
</dbReference>
<reference evidence="10 11" key="1">
    <citation type="journal article" date="2010" name="DNA Res.">
        <title>Genome sequence of Kitasatospora setae NBRC 14216T: an evolutionary snapshot of the family Streptomycetaceae.</title>
        <authorList>
            <person name="Ichikawa N."/>
            <person name="Oguchi A."/>
            <person name="Ikeda H."/>
            <person name="Ishikawa J."/>
            <person name="Kitani S."/>
            <person name="Watanabe Y."/>
            <person name="Nakamura S."/>
            <person name="Katano Y."/>
            <person name="Kishi E."/>
            <person name="Sasagawa M."/>
            <person name="Ankai A."/>
            <person name="Fukui S."/>
            <person name="Hashimoto Y."/>
            <person name="Kamata S."/>
            <person name="Otoguro M."/>
            <person name="Tanikawa S."/>
            <person name="Nihira T."/>
            <person name="Horinouchi S."/>
            <person name="Ohnishi Y."/>
            <person name="Hayakawa M."/>
            <person name="Kuzuyama T."/>
            <person name="Arisawa A."/>
            <person name="Nomoto F."/>
            <person name="Miura H."/>
            <person name="Takahashi Y."/>
            <person name="Fujita N."/>
        </authorList>
    </citation>
    <scope>NUCLEOTIDE SEQUENCE [LARGE SCALE GENOMIC DNA]</scope>
    <source>
        <strain evidence="11">ATCC 33774 / DSM 43861 / JCM 3304 / KCC A-0304 / NBRC 14216 / KM-6054</strain>
    </source>
</reference>
<keyword evidence="11" id="KW-1185">Reference proteome</keyword>
<dbReference type="Pfam" id="PF20628">
    <property type="entry name" value="Dyp_perox_C"/>
    <property type="match status" value="1"/>
</dbReference>
<dbReference type="InterPro" id="IPR048328">
    <property type="entry name" value="Dyp_perox_C"/>
</dbReference>
<dbReference type="STRING" id="452652.KSE_19230"/>
<comment type="similarity">
    <text evidence="6">Belongs to the DyP-type peroxidase family.</text>
</comment>
<dbReference type="GO" id="GO:0005829">
    <property type="term" value="C:cytosol"/>
    <property type="evidence" value="ECO:0007669"/>
    <property type="project" value="TreeGrafter"/>
</dbReference>
<evidence type="ECO:0000259" key="9">
    <source>
        <dbReference type="Pfam" id="PF20628"/>
    </source>
</evidence>
<dbReference type="PANTHER" id="PTHR30521:SF0">
    <property type="entry name" value="DYP-TYPE PEROXIDASE FAMILY PROTEIN"/>
    <property type="match status" value="1"/>
</dbReference>
<dbReference type="InterPro" id="IPR048327">
    <property type="entry name" value="Dyp_perox_N"/>
</dbReference>
<dbReference type="GO" id="GO:0020037">
    <property type="term" value="F:heme binding"/>
    <property type="evidence" value="ECO:0007669"/>
    <property type="project" value="InterPro"/>
</dbReference>
<dbReference type="EMBL" id="AP010968">
    <property type="protein sequence ID" value="BAJ27747.1"/>
    <property type="molecule type" value="Genomic_DNA"/>
</dbReference>
<keyword evidence="3" id="KW-0479">Metal-binding</keyword>
<evidence type="ECO:0000256" key="3">
    <source>
        <dbReference type="ARBA" id="ARBA00022723"/>
    </source>
</evidence>
<dbReference type="PATRIC" id="fig|452652.3.peg.1927"/>
<dbReference type="InterPro" id="IPR006314">
    <property type="entry name" value="Dyp_peroxidase"/>
</dbReference>
<dbReference type="PROSITE" id="PS51404">
    <property type="entry name" value="DYP_PEROXIDASE"/>
    <property type="match status" value="1"/>
</dbReference>
<dbReference type="SMR" id="E4N966"/>
<dbReference type="eggNOG" id="COG2837">
    <property type="taxonomic scope" value="Bacteria"/>
</dbReference>
<evidence type="ECO:0000256" key="5">
    <source>
        <dbReference type="ARBA" id="ARBA00023004"/>
    </source>
</evidence>
<feature type="domain" description="Dyp-type peroxidase C-terminal" evidence="9">
    <location>
        <begin position="137"/>
        <end position="301"/>
    </location>
</feature>
<keyword evidence="5" id="KW-0408">Iron</keyword>